<proteinExistence type="predicted"/>
<reference evidence="1" key="2">
    <citation type="journal article" date="2020" name="Nat. Commun.">
        <title>Large-scale genome sequencing of mycorrhizal fungi provides insights into the early evolution of symbiotic traits.</title>
        <authorList>
            <person name="Miyauchi S."/>
            <person name="Kiss E."/>
            <person name="Kuo A."/>
            <person name="Drula E."/>
            <person name="Kohler A."/>
            <person name="Sanchez-Garcia M."/>
            <person name="Morin E."/>
            <person name="Andreopoulos B."/>
            <person name="Barry K.W."/>
            <person name="Bonito G."/>
            <person name="Buee M."/>
            <person name="Carver A."/>
            <person name="Chen C."/>
            <person name="Cichocki N."/>
            <person name="Clum A."/>
            <person name="Culley D."/>
            <person name="Crous P.W."/>
            <person name="Fauchery L."/>
            <person name="Girlanda M."/>
            <person name="Hayes R.D."/>
            <person name="Keri Z."/>
            <person name="LaButti K."/>
            <person name="Lipzen A."/>
            <person name="Lombard V."/>
            <person name="Magnuson J."/>
            <person name="Maillard F."/>
            <person name="Murat C."/>
            <person name="Nolan M."/>
            <person name="Ohm R.A."/>
            <person name="Pangilinan J."/>
            <person name="Pereira M.F."/>
            <person name="Perotto S."/>
            <person name="Peter M."/>
            <person name="Pfister S."/>
            <person name="Riley R."/>
            <person name="Sitrit Y."/>
            <person name="Stielow J.B."/>
            <person name="Szollosi G."/>
            <person name="Zifcakova L."/>
            <person name="Stursova M."/>
            <person name="Spatafora J.W."/>
            <person name="Tedersoo L."/>
            <person name="Vaario L.M."/>
            <person name="Yamada A."/>
            <person name="Yan M."/>
            <person name="Wang P."/>
            <person name="Xu J."/>
            <person name="Bruns T."/>
            <person name="Baldrian P."/>
            <person name="Vilgalys R."/>
            <person name="Dunand C."/>
            <person name="Henrissat B."/>
            <person name="Grigoriev I.V."/>
            <person name="Hibbett D."/>
            <person name="Nagy L.G."/>
            <person name="Martin F.M."/>
        </authorList>
    </citation>
    <scope>NUCLEOTIDE SEQUENCE</scope>
    <source>
        <strain evidence="1">P2</strain>
    </source>
</reference>
<dbReference type="EMBL" id="MU117974">
    <property type="protein sequence ID" value="KAF9651647.1"/>
    <property type="molecule type" value="Genomic_DNA"/>
</dbReference>
<evidence type="ECO:0000313" key="2">
    <source>
        <dbReference type="Proteomes" id="UP000886501"/>
    </source>
</evidence>
<sequence>MSAPSISVAGLTPFVVAVTVCAPLWGINLAQATVYYRTYKTDRPFLKWLVGICVLFNTAQLAVLAYTVYFWLITCRIPPNYLLLGTLKRSMVPSYLTYFLTSLVQSFYALRVWHVSEKKLWVVALILFLSLTQFVGGFALCTYLVIQNSITAVYSKFNHVSGGIELASSMVCDILISGSLVYYLRGRTKTFQSTRNAVNKLVLYSVNIGIATNLFALVNLITWLANSETSFTWAVFHFALGKIYVNSMLVSLNAREKIRAELSTGGRYQMATSMFDVDGVGTKTARSRDVQLSNKPFSSHVA</sequence>
<accession>A0ACB6ZPS8</accession>
<protein>
    <submittedName>
        <fullName evidence="1">Uncharacterized protein</fullName>
    </submittedName>
</protein>
<gene>
    <name evidence="1" type="ORF">BDM02DRAFT_3267022</name>
</gene>
<evidence type="ECO:0000313" key="1">
    <source>
        <dbReference type="EMBL" id="KAF9651647.1"/>
    </source>
</evidence>
<dbReference type="Proteomes" id="UP000886501">
    <property type="component" value="Unassembled WGS sequence"/>
</dbReference>
<comment type="caution">
    <text evidence="1">The sequence shown here is derived from an EMBL/GenBank/DDBJ whole genome shotgun (WGS) entry which is preliminary data.</text>
</comment>
<keyword evidence="2" id="KW-1185">Reference proteome</keyword>
<reference evidence="1" key="1">
    <citation type="submission" date="2019-10" db="EMBL/GenBank/DDBJ databases">
        <authorList>
            <consortium name="DOE Joint Genome Institute"/>
            <person name="Kuo A."/>
            <person name="Miyauchi S."/>
            <person name="Kiss E."/>
            <person name="Drula E."/>
            <person name="Kohler A."/>
            <person name="Sanchez-Garcia M."/>
            <person name="Andreopoulos B."/>
            <person name="Barry K.W."/>
            <person name="Bonito G."/>
            <person name="Buee M."/>
            <person name="Carver A."/>
            <person name="Chen C."/>
            <person name="Cichocki N."/>
            <person name="Clum A."/>
            <person name="Culley D."/>
            <person name="Crous P.W."/>
            <person name="Fauchery L."/>
            <person name="Girlanda M."/>
            <person name="Hayes R."/>
            <person name="Keri Z."/>
            <person name="Labutti K."/>
            <person name="Lipzen A."/>
            <person name="Lombard V."/>
            <person name="Magnuson J."/>
            <person name="Maillard F."/>
            <person name="Morin E."/>
            <person name="Murat C."/>
            <person name="Nolan M."/>
            <person name="Ohm R."/>
            <person name="Pangilinan J."/>
            <person name="Pereira M."/>
            <person name="Perotto S."/>
            <person name="Peter M."/>
            <person name="Riley R."/>
            <person name="Sitrit Y."/>
            <person name="Stielow B."/>
            <person name="Szollosi G."/>
            <person name="Zifcakova L."/>
            <person name="Stursova M."/>
            <person name="Spatafora J.W."/>
            <person name="Tedersoo L."/>
            <person name="Vaario L.-M."/>
            <person name="Yamada A."/>
            <person name="Yan M."/>
            <person name="Wang P."/>
            <person name="Xu J."/>
            <person name="Bruns T."/>
            <person name="Baldrian P."/>
            <person name="Vilgalys R."/>
            <person name="Henrissat B."/>
            <person name="Grigoriev I.V."/>
            <person name="Hibbett D."/>
            <person name="Nagy L.G."/>
            <person name="Martin F.M."/>
        </authorList>
    </citation>
    <scope>NUCLEOTIDE SEQUENCE</scope>
    <source>
        <strain evidence="1">P2</strain>
    </source>
</reference>
<name>A0ACB6ZPS8_THEGA</name>
<organism evidence="1 2">
    <name type="scientific">Thelephora ganbajun</name>
    <name type="common">Ganba fungus</name>
    <dbReference type="NCBI Taxonomy" id="370292"/>
    <lineage>
        <taxon>Eukaryota</taxon>
        <taxon>Fungi</taxon>
        <taxon>Dikarya</taxon>
        <taxon>Basidiomycota</taxon>
        <taxon>Agaricomycotina</taxon>
        <taxon>Agaricomycetes</taxon>
        <taxon>Thelephorales</taxon>
        <taxon>Thelephoraceae</taxon>
        <taxon>Thelephora</taxon>
    </lineage>
</organism>